<dbReference type="PANTHER" id="PTHR30572">
    <property type="entry name" value="MEMBRANE COMPONENT OF TRANSPORTER-RELATED"/>
    <property type="match status" value="1"/>
</dbReference>
<evidence type="ECO:0000313" key="11">
    <source>
        <dbReference type="Proteomes" id="UP001597314"/>
    </source>
</evidence>
<protein>
    <submittedName>
        <fullName evidence="10">ABC transporter permease</fullName>
    </submittedName>
</protein>
<evidence type="ECO:0000256" key="4">
    <source>
        <dbReference type="ARBA" id="ARBA00022989"/>
    </source>
</evidence>
<dbReference type="RefSeq" id="WP_378476910.1">
    <property type="nucleotide sequence ID" value="NZ_JBHUIW010000004.1"/>
</dbReference>
<evidence type="ECO:0000259" key="8">
    <source>
        <dbReference type="Pfam" id="PF02687"/>
    </source>
</evidence>
<keyword evidence="4 7" id="KW-1133">Transmembrane helix</keyword>
<gene>
    <name evidence="10" type="ORF">ACFSOX_06150</name>
</gene>
<feature type="transmembrane region" description="Helical" evidence="7">
    <location>
        <begin position="268"/>
        <end position="290"/>
    </location>
</feature>
<comment type="caution">
    <text evidence="10">The sequence shown here is derived from an EMBL/GenBank/DDBJ whole genome shotgun (WGS) entry which is preliminary data.</text>
</comment>
<evidence type="ECO:0000313" key="10">
    <source>
        <dbReference type="EMBL" id="MFD2181728.1"/>
    </source>
</evidence>
<evidence type="ECO:0000256" key="1">
    <source>
        <dbReference type="ARBA" id="ARBA00004651"/>
    </source>
</evidence>
<feature type="domain" description="MacB-like periplasmic core" evidence="9">
    <location>
        <begin position="21"/>
        <end position="236"/>
    </location>
</feature>
<dbReference type="InterPro" id="IPR050250">
    <property type="entry name" value="Macrolide_Exporter_MacB"/>
</dbReference>
<sequence length="415" mass="44012">MATVVHWRYLVGEITWRWRRTLLLVGGLALAAALVVLLGVLGRSFADVATVPFRSLGADLIVQRSAVQSAVPKDMGVMLPYSAQPIAPEEFDRLAREPGVTQAGGFVLLWNLGAGRFYSISGIPLDTTTAALGPARVRDWLYQGRLPEPGKHELLVERHYGAFYRLAPGGTVEIAGRPFTVAGVVDIKDGSQIASSNFYMDVEIARSLAGLRPGLVNQVFLKVGDIGATEDVKQRIAGWMPRASVVSPGTMLQLFGGVSQTIGRFGPVVVAVGAAVALALSAMLVLGVAAERRREIAVLRVLGWTETQVRRQIAVEMLIQGLLAGLIALAVLALALGLVEHVTLTLPASLGGENPADFAGGGFKAASTAVRLPATTTVWDWIAPPVVTAAACGLWGWLWSGRGSNESLWATLKQG</sequence>
<keyword evidence="5 7" id="KW-0472">Membrane</keyword>
<keyword evidence="11" id="KW-1185">Reference proteome</keyword>
<comment type="subcellular location">
    <subcellularLocation>
        <location evidence="1">Cell membrane</location>
        <topology evidence="1">Multi-pass membrane protein</topology>
    </subcellularLocation>
</comment>
<name>A0ABW5AFL8_9BRAD</name>
<dbReference type="Proteomes" id="UP001597314">
    <property type="component" value="Unassembled WGS sequence"/>
</dbReference>
<dbReference type="InterPro" id="IPR025857">
    <property type="entry name" value="MacB_PCD"/>
</dbReference>
<dbReference type="EMBL" id="JBHUIW010000004">
    <property type="protein sequence ID" value="MFD2181728.1"/>
    <property type="molecule type" value="Genomic_DNA"/>
</dbReference>
<evidence type="ECO:0000256" key="2">
    <source>
        <dbReference type="ARBA" id="ARBA00022475"/>
    </source>
</evidence>
<evidence type="ECO:0000259" key="9">
    <source>
        <dbReference type="Pfam" id="PF12704"/>
    </source>
</evidence>
<evidence type="ECO:0000256" key="5">
    <source>
        <dbReference type="ARBA" id="ARBA00023136"/>
    </source>
</evidence>
<evidence type="ECO:0000256" key="3">
    <source>
        <dbReference type="ARBA" id="ARBA00022692"/>
    </source>
</evidence>
<dbReference type="Pfam" id="PF02687">
    <property type="entry name" value="FtsX"/>
    <property type="match status" value="1"/>
</dbReference>
<keyword evidence="2" id="KW-1003">Cell membrane</keyword>
<evidence type="ECO:0000256" key="7">
    <source>
        <dbReference type="SAM" id="Phobius"/>
    </source>
</evidence>
<organism evidence="10 11">
    <name type="scientific">Rhodoplanes azumiensis</name>
    <dbReference type="NCBI Taxonomy" id="1897628"/>
    <lineage>
        <taxon>Bacteria</taxon>
        <taxon>Pseudomonadati</taxon>
        <taxon>Pseudomonadota</taxon>
        <taxon>Alphaproteobacteria</taxon>
        <taxon>Hyphomicrobiales</taxon>
        <taxon>Nitrobacteraceae</taxon>
        <taxon>Rhodoplanes</taxon>
    </lineage>
</organism>
<dbReference type="InterPro" id="IPR003838">
    <property type="entry name" value="ABC3_permease_C"/>
</dbReference>
<dbReference type="Pfam" id="PF12704">
    <property type="entry name" value="MacB_PCD"/>
    <property type="match status" value="1"/>
</dbReference>
<accession>A0ABW5AFL8</accession>
<keyword evidence="3 7" id="KW-0812">Transmembrane</keyword>
<proteinExistence type="inferred from homology"/>
<evidence type="ECO:0000256" key="6">
    <source>
        <dbReference type="ARBA" id="ARBA00038076"/>
    </source>
</evidence>
<feature type="transmembrane region" description="Helical" evidence="7">
    <location>
        <begin position="318"/>
        <end position="339"/>
    </location>
</feature>
<feature type="domain" description="ABC3 transporter permease C-terminal" evidence="8">
    <location>
        <begin position="269"/>
        <end position="399"/>
    </location>
</feature>
<reference evidence="11" key="1">
    <citation type="journal article" date="2019" name="Int. J. Syst. Evol. Microbiol.">
        <title>The Global Catalogue of Microorganisms (GCM) 10K type strain sequencing project: providing services to taxonomists for standard genome sequencing and annotation.</title>
        <authorList>
            <consortium name="The Broad Institute Genomics Platform"/>
            <consortium name="The Broad Institute Genome Sequencing Center for Infectious Disease"/>
            <person name="Wu L."/>
            <person name="Ma J."/>
        </authorList>
    </citation>
    <scope>NUCLEOTIDE SEQUENCE [LARGE SCALE GENOMIC DNA]</scope>
    <source>
        <strain evidence="11">CGMCC 1.6774</strain>
    </source>
</reference>
<feature type="transmembrane region" description="Helical" evidence="7">
    <location>
        <begin position="381"/>
        <end position="399"/>
    </location>
</feature>
<dbReference type="PANTHER" id="PTHR30572:SF4">
    <property type="entry name" value="ABC TRANSPORTER PERMEASE YTRF"/>
    <property type="match status" value="1"/>
</dbReference>
<comment type="similarity">
    <text evidence="6">Belongs to the ABC-4 integral membrane protein family.</text>
</comment>